<evidence type="ECO:0000313" key="1">
    <source>
        <dbReference type="EMBL" id="CAG8531778.1"/>
    </source>
</evidence>
<protein>
    <submittedName>
        <fullName evidence="1">35413_t:CDS:1</fullName>
    </submittedName>
</protein>
<dbReference type="EMBL" id="CAJVQC010003754">
    <property type="protein sequence ID" value="CAG8531778.1"/>
    <property type="molecule type" value="Genomic_DNA"/>
</dbReference>
<organism evidence="1 2">
    <name type="scientific">Racocetra persica</name>
    <dbReference type="NCBI Taxonomy" id="160502"/>
    <lineage>
        <taxon>Eukaryota</taxon>
        <taxon>Fungi</taxon>
        <taxon>Fungi incertae sedis</taxon>
        <taxon>Mucoromycota</taxon>
        <taxon>Glomeromycotina</taxon>
        <taxon>Glomeromycetes</taxon>
        <taxon>Diversisporales</taxon>
        <taxon>Gigasporaceae</taxon>
        <taxon>Racocetra</taxon>
    </lineage>
</organism>
<sequence length="256" mass="29387">FNIIPPFIRHAPGISYYDNKYFKTVKELETLLLELIQRRRAEINLLSNDTLLPSDFLTLLLTSLGRSLKDHEIFGVIRDIFLGSTETVATSMCSIFYYICKYPSVKSKALSEINEIFGHSISLNSLYEDIEKLSYCDALIKEALRLITPFPVLVRSNSEPVEVGGYLWEKGQRFVLYYERINCNKNDWIDAEIFDPERFLKNKNSKRSMNAKEANNKKAFATFGGGARICPGKLWALTEIKVLLVAALMKYDRICK</sequence>
<keyword evidence="2" id="KW-1185">Reference proteome</keyword>
<accession>A0ACA9LJK9</accession>
<evidence type="ECO:0000313" key="2">
    <source>
        <dbReference type="Proteomes" id="UP000789920"/>
    </source>
</evidence>
<gene>
    <name evidence="1" type="ORF">RPERSI_LOCUS3170</name>
</gene>
<feature type="non-terminal residue" evidence="1">
    <location>
        <position position="1"/>
    </location>
</feature>
<name>A0ACA9LJK9_9GLOM</name>
<dbReference type="Proteomes" id="UP000789920">
    <property type="component" value="Unassembled WGS sequence"/>
</dbReference>
<reference evidence="1" key="1">
    <citation type="submission" date="2021-06" db="EMBL/GenBank/DDBJ databases">
        <authorList>
            <person name="Kallberg Y."/>
            <person name="Tangrot J."/>
            <person name="Rosling A."/>
        </authorList>
    </citation>
    <scope>NUCLEOTIDE SEQUENCE</scope>
    <source>
        <strain evidence="1">MA461A</strain>
    </source>
</reference>
<proteinExistence type="predicted"/>
<comment type="caution">
    <text evidence="1">The sequence shown here is derived from an EMBL/GenBank/DDBJ whole genome shotgun (WGS) entry which is preliminary data.</text>
</comment>